<organism evidence="2 3">
    <name type="scientific">Byssochlamys spectabilis</name>
    <name type="common">Paecilomyces variotii</name>
    <dbReference type="NCBI Taxonomy" id="264951"/>
    <lineage>
        <taxon>Eukaryota</taxon>
        <taxon>Fungi</taxon>
        <taxon>Dikarya</taxon>
        <taxon>Ascomycota</taxon>
        <taxon>Pezizomycotina</taxon>
        <taxon>Eurotiomycetes</taxon>
        <taxon>Eurotiomycetidae</taxon>
        <taxon>Eurotiales</taxon>
        <taxon>Thermoascaceae</taxon>
        <taxon>Paecilomyces</taxon>
    </lineage>
</organism>
<protein>
    <recommendedName>
        <fullName evidence="4">Fungal N-terminal domain-containing protein</fullName>
    </recommendedName>
</protein>
<evidence type="ECO:0000256" key="1">
    <source>
        <dbReference type="SAM" id="MobiDB-lite"/>
    </source>
</evidence>
<dbReference type="AlphaFoldDB" id="A0A443HX44"/>
<comment type="caution">
    <text evidence="2">The sequence shown here is derived from an EMBL/GenBank/DDBJ whole genome shotgun (WGS) entry which is preliminary data.</text>
</comment>
<evidence type="ECO:0000313" key="2">
    <source>
        <dbReference type="EMBL" id="RWQ96398.1"/>
    </source>
</evidence>
<proteinExistence type="predicted"/>
<evidence type="ECO:0008006" key="4">
    <source>
        <dbReference type="Google" id="ProtNLM"/>
    </source>
</evidence>
<name>A0A443HX44_BYSSP</name>
<feature type="compositionally biased region" description="Basic residues" evidence="1">
    <location>
        <begin position="492"/>
        <end position="502"/>
    </location>
</feature>
<feature type="compositionally biased region" description="Basic and acidic residues" evidence="1">
    <location>
        <begin position="363"/>
        <end position="373"/>
    </location>
</feature>
<gene>
    <name evidence="2" type="ORF">C8Q69DRAFT_506593</name>
</gene>
<dbReference type="EMBL" id="RCNU01000004">
    <property type="protein sequence ID" value="RWQ96398.1"/>
    <property type="molecule type" value="Genomic_DNA"/>
</dbReference>
<evidence type="ECO:0000313" key="3">
    <source>
        <dbReference type="Proteomes" id="UP000283841"/>
    </source>
</evidence>
<dbReference type="Proteomes" id="UP000283841">
    <property type="component" value="Unassembled WGS sequence"/>
</dbReference>
<keyword evidence="3" id="KW-1185">Reference proteome</keyword>
<dbReference type="VEuPathDB" id="FungiDB:C8Q69DRAFT_506593"/>
<feature type="region of interest" description="Disordered" evidence="1">
    <location>
        <begin position="348"/>
        <end position="535"/>
    </location>
</feature>
<feature type="region of interest" description="Disordered" evidence="1">
    <location>
        <begin position="322"/>
        <end position="341"/>
    </location>
</feature>
<dbReference type="STRING" id="264951.A0A443HX44"/>
<feature type="region of interest" description="Disordered" evidence="1">
    <location>
        <begin position="291"/>
        <end position="310"/>
    </location>
</feature>
<feature type="compositionally biased region" description="Basic and acidic residues" evidence="1">
    <location>
        <begin position="325"/>
        <end position="341"/>
    </location>
</feature>
<reference evidence="2 3" key="1">
    <citation type="journal article" date="2018" name="Front. Microbiol.">
        <title>Genomic and genetic insights into a cosmopolitan fungus, Paecilomyces variotii (Eurotiales).</title>
        <authorList>
            <person name="Urquhart A.S."/>
            <person name="Mondo S.J."/>
            <person name="Makela M.R."/>
            <person name="Hane J.K."/>
            <person name="Wiebenga A."/>
            <person name="He G."/>
            <person name="Mihaltcheva S."/>
            <person name="Pangilinan J."/>
            <person name="Lipzen A."/>
            <person name="Barry K."/>
            <person name="de Vries R.P."/>
            <person name="Grigoriev I.V."/>
            <person name="Idnurm A."/>
        </authorList>
    </citation>
    <scope>NUCLEOTIDE SEQUENCE [LARGE SCALE GENOMIC DNA]</scope>
    <source>
        <strain evidence="2 3">CBS 101075</strain>
    </source>
</reference>
<feature type="compositionally biased region" description="Basic residues" evidence="1">
    <location>
        <begin position="423"/>
        <end position="437"/>
    </location>
</feature>
<dbReference type="GeneID" id="39602095"/>
<accession>A0A443HX44</accession>
<dbReference type="RefSeq" id="XP_028486043.1">
    <property type="nucleotide sequence ID" value="XM_028632818.1"/>
</dbReference>
<feature type="region of interest" description="Disordered" evidence="1">
    <location>
        <begin position="198"/>
        <end position="232"/>
    </location>
</feature>
<feature type="compositionally biased region" description="Polar residues" evidence="1">
    <location>
        <begin position="463"/>
        <end position="487"/>
    </location>
</feature>
<sequence>MTDTGSVAPVLGVANAGFRLSLLLNAVACQIASSGIEIHSISKGVSLFALALKHVGKALRETDPVHSAQALAEAREITDQGYMILNEIEDMLDRLKASEALATTHGLSVQQRVRWCFKKHRVTYLLSQLECLKLSLAVMLQVLQLGKLIEAKRRGDGSNVDDEIAQERADTQNMVIVRYWSLRRLDRLRHRAEQEARETEHDAMNSLMGWDPPVRNSIPSSRQADSRSKTGGPVKIHVASLADLDASMGAIHDSPKGMIQCSDRVINSLLHIWTRFPDAYGSSFETIPDIQISSPAIDSDTDDDSLRSEFDGHDIKGYYLEGTTDDWRKPHSQQAREHAAKLREEYSKYQAHVDSDSDSSDSSDDRSEQKTQDEGVTSAETKTPPKDIKPPPAFYAHTGGHVSDHGHNSSSSSYRDSRPRKGPDHHHHHHQHYHNHPRPPSIPRPQHPQQYYHHSPQDRSSPHLMSSSPAHSTSPRQPSYMSSSPHTDPQYHHAHRPSRHTRPRDSRDKHVRIQSPPGSGRESRDDRRDRHKNLKRGATRGLLGISAVAGFMDALEAFHIV</sequence>